<name>A0A0F9G5K3_9ZZZZ</name>
<sequence>MPVENKYDIVRRKLNDKETLVKQGLTLREIERRADVKPRWLQLIKSGKQQHPYQEMIERVYSVLTEAGV</sequence>
<proteinExistence type="predicted"/>
<organism evidence="1">
    <name type="scientific">marine sediment metagenome</name>
    <dbReference type="NCBI Taxonomy" id="412755"/>
    <lineage>
        <taxon>unclassified sequences</taxon>
        <taxon>metagenomes</taxon>
        <taxon>ecological metagenomes</taxon>
    </lineage>
</organism>
<reference evidence="1" key="1">
    <citation type="journal article" date="2015" name="Nature">
        <title>Complex archaea that bridge the gap between prokaryotes and eukaryotes.</title>
        <authorList>
            <person name="Spang A."/>
            <person name="Saw J.H."/>
            <person name="Jorgensen S.L."/>
            <person name="Zaremba-Niedzwiedzka K."/>
            <person name="Martijn J."/>
            <person name="Lind A.E."/>
            <person name="van Eijk R."/>
            <person name="Schleper C."/>
            <person name="Guy L."/>
            <person name="Ettema T.J."/>
        </authorList>
    </citation>
    <scope>NUCLEOTIDE SEQUENCE</scope>
</reference>
<evidence type="ECO:0000313" key="1">
    <source>
        <dbReference type="EMBL" id="KKL93988.1"/>
    </source>
</evidence>
<accession>A0A0F9G5K3</accession>
<gene>
    <name evidence="1" type="ORF">LCGC14_1869160</name>
</gene>
<dbReference type="EMBL" id="LAZR01019045">
    <property type="protein sequence ID" value="KKL93988.1"/>
    <property type="molecule type" value="Genomic_DNA"/>
</dbReference>
<dbReference type="AlphaFoldDB" id="A0A0F9G5K3"/>
<comment type="caution">
    <text evidence="1">The sequence shown here is derived from an EMBL/GenBank/DDBJ whole genome shotgun (WGS) entry which is preliminary data.</text>
</comment>
<evidence type="ECO:0008006" key="2">
    <source>
        <dbReference type="Google" id="ProtNLM"/>
    </source>
</evidence>
<protein>
    <recommendedName>
        <fullName evidence="2">HTH cro/C1-type domain-containing protein</fullName>
    </recommendedName>
</protein>